<evidence type="ECO:0000259" key="11">
    <source>
        <dbReference type="PROSITE" id="PS50929"/>
    </source>
</evidence>
<dbReference type="Pfam" id="PF00664">
    <property type="entry name" value="ABC_membrane"/>
    <property type="match status" value="1"/>
</dbReference>
<dbReference type="Pfam" id="PF00005">
    <property type="entry name" value="ABC_tran"/>
    <property type="match status" value="1"/>
</dbReference>
<dbReference type="Gene3D" id="1.20.1560.10">
    <property type="entry name" value="ABC transporter type 1, transmembrane domain"/>
    <property type="match status" value="1"/>
</dbReference>
<dbReference type="PANTHER" id="PTHR24221">
    <property type="entry name" value="ATP-BINDING CASSETTE SUB-FAMILY B"/>
    <property type="match status" value="1"/>
</dbReference>
<dbReference type="PROSITE" id="PS50893">
    <property type="entry name" value="ABC_TRANSPORTER_2"/>
    <property type="match status" value="1"/>
</dbReference>
<evidence type="ECO:0000313" key="13">
    <source>
        <dbReference type="Proteomes" id="UP000031637"/>
    </source>
</evidence>
<evidence type="ECO:0000259" key="10">
    <source>
        <dbReference type="PROSITE" id="PS50893"/>
    </source>
</evidence>
<protein>
    <submittedName>
        <fullName evidence="12">ABC-type bacteriocin/lantibiotic exporter</fullName>
    </submittedName>
</protein>
<feature type="transmembrane region" description="Helical" evidence="9">
    <location>
        <begin position="21"/>
        <end position="44"/>
    </location>
</feature>
<sequence>MTTAHTAYALFRNALLARKDIFVQAAAASLLANLLALAAALYSMQVYDRVIPTQGISTLLVLTVGVLIAIVLELIVKFARAHVLESGVKGMDLELSDAIFARLLGIRMDQFPASVGTLSAQLRSYEMIRRFASSATLYLVVDTPFALIFLAVIALLAGVKMAAIPVVFFALALAIGLLYRQRIARHAESGNAAANRKLGLLVETVESAESIKAAGAGARQLERWNTLSRQAVDDDVQIQRYSEQATYLAAFMQQASYILLVAIGAWIASTSTDLTMGGLIACAILSGRVLGPIAALPGLIVQWAHARSALDSLEKVFALQGDNHAVARPLSPEQIHGEWRIDNLKFAYPGRPRPLSLPLTLIRPGEKVAILGPVGAGKSTLLKIMAGLFAPGEGQVLLDGLDIQQIDRARLSARLGYLPQDVKLLAGSLRDNLMVGLGDVGESALLDTSRGIGLDQLIASHPQGLDMPIFEGGKGVSGGQKQLVALTRLLLSRPAAWLLDEPTAAMDEATEQKSLAALRQAIAPAQTLILVTHKPVLLGLVDRFIVLLPGGGVIDGPKAAVLERLRQSAAQARPHSDSHPGNPEETP</sequence>
<dbReference type="SUPFAM" id="SSF52540">
    <property type="entry name" value="P-loop containing nucleoside triphosphate hydrolases"/>
    <property type="match status" value="1"/>
</dbReference>
<evidence type="ECO:0000256" key="2">
    <source>
        <dbReference type="ARBA" id="ARBA00022475"/>
    </source>
</evidence>
<evidence type="ECO:0000256" key="9">
    <source>
        <dbReference type="SAM" id="Phobius"/>
    </source>
</evidence>
<evidence type="ECO:0000256" key="1">
    <source>
        <dbReference type="ARBA" id="ARBA00004651"/>
    </source>
</evidence>
<evidence type="ECO:0000256" key="3">
    <source>
        <dbReference type="ARBA" id="ARBA00022692"/>
    </source>
</evidence>
<accession>W0SFW1</accession>
<dbReference type="InterPro" id="IPR003439">
    <property type="entry name" value="ABC_transporter-like_ATP-bd"/>
</dbReference>
<comment type="subcellular location">
    <subcellularLocation>
        <location evidence="1">Cell membrane</location>
        <topology evidence="1">Multi-pass membrane protein</topology>
    </subcellularLocation>
</comment>
<evidence type="ECO:0000256" key="6">
    <source>
        <dbReference type="ARBA" id="ARBA00022989"/>
    </source>
</evidence>
<evidence type="ECO:0000256" key="8">
    <source>
        <dbReference type="SAM" id="MobiDB-lite"/>
    </source>
</evidence>
<keyword evidence="2" id="KW-1003">Cell membrane</keyword>
<dbReference type="InterPro" id="IPR027417">
    <property type="entry name" value="P-loop_NTPase"/>
</dbReference>
<feature type="region of interest" description="Disordered" evidence="8">
    <location>
        <begin position="567"/>
        <end position="587"/>
    </location>
</feature>
<dbReference type="InterPro" id="IPR003593">
    <property type="entry name" value="AAA+_ATPase"/>
</dbReference>
<feature type="transmembrane region" description="Helical" evidence="9">
    <location>
        <begin position="135"/>
        <end position="156"/>
    </location>
</feature>
<dbReference type="HOGENOM" id="CLU_000604_95_6_4"/>
<evidence type="ECO:0000256" key="7">
    <source>
        <dbReference type="ARBA" id="ARBA00023136"/>
    </source>
</evidence>
<dbReference type="GO" id="GO:0034040">
    <property type="term" value="F:ATPase-coupled lipid transmembrane transporter activity"/>
    <property type="evidence" value="ECO:0007669"/>
    <property type="project" value="TreeGrafter"/>
</dbReference>
<dbReference type="EMBL" id="AP012547">
    <property type="protein sequence ID" value="BAO30159.1"/>
    <property type="molecule type" value="Genomic_DNA"/>
</dbReference>
<dbReference type="GO" id="GO:0005524">
    <property type="term" value="F:ATP binding"/>
    <property type="evidence" value="ECO:0007669"/>
    <property type="project" value="UniProtKB-KW"/>
</dbReference>
<keyword evidence="7 9" id="KW-0472">Membrane</keyword>
<keyword evidence="13" id="KW-1185">Reference proteome</keyword>
<dbReference type="PANTHER" id="PTHR24221:SF248">
    <property type="entry name" value="ABC TRANSPORTER TRANSMEMBRANE REGION"/>
    <property type="match status" value="1"/>
</dbReference>
<keyword evidence="6 9" id="KW-1133">Transmembrane helix</keyword>
<evidence type="ECO:0000256" key="5">
    <source>
        <dbReference type="ARBA" id="ARBA00022840"/>
    </source>
</evidence>
<reference evidence="12 13" key="1">
    <citation type="journal article" date="2014" name="Syst. Appl. Microbiol.">
        <title>Complete genomes of freshwater sulfur oxidizers Sulfuricella denitrificans skB26 and Sulfuritalea hydrogenivorans sk43H: genetic insights into the sulfur oxidation pathway of betaproteobacteria.</title>
        <authorList>
            <person name="Watanabe T."/>
            <person name="Kojima H."/>
            <person name="Fukui M."/>
        </authorList>
    </citation>
    <scope>NUCLEOTIDE SEQUENCE [LARGE SCALE GENOMIC DNA]</scope>
    <source>
        <strain evidence="12">DSM22779</strain>
    </source>
</reference>
<dbReference type="PROSITE" id="PS50929">
    <property type="entry name" value="ABC_TM1F"/>
    <property type="match status" value="1"/>
</dbReference>
<dbReference type="SUPFAM" id="SSF90123">
    <property type="entry name" value="ABC transporter transmembrane region"/>
    <property type="match status" value="1"/>
</dbReference>
<feature type="transmembrane region" description="Helical" evidence="9">
    <location>
        <begin position="247"/>
        <end position="268"/>
    </location>
</feature>
<keyword evidence="5" id="KW-0067">ATP-binding</keyword>
<dbReference type="Proteomes" id="UP000031637">
    <property type="component" value="Chromosome"/>
</dbReference>
<evidence type="ECO:0000256" key="4">
    <source>
        <dbReference type="ARBA" id="ARBA00022741"/>
    </source>
</evidence>
<dbReference type="AlphaFoldDB" id="W0SFW1"/>
<dbReference type="GO" id="GO:0140359">
    <property type="term" value="F:ABC-type transporter activity"/>
    <property type="evidence" value="ECO:0007669"/>
    <property type="project" value="InterPro"/>
</dbReference>
<dbReference type="RefSeq" id="WP_052473582.1">
    <property type="nucleotide sequence ID" value="NZ_AP012547.1"/>
</dbReference>
<dbReference type="SMART" id="SM00382">
    <property type="entry name" value="AAA"/>
    <property type="match status" value="1"/>
</dbReference>
<proteinExistence type="predicted"/>
<dbReference type="KEGG" id="shd:SUTH_02371"/>
<keyword evidence="4" id="KW-0547">Nucleotide-binding</keyword>
<dbReference type="InterPro" id="IPR011527">
    <property type="entry name" value="ABC1_TM_dom"/>
</dbReference>
<keyword evidence="3 9" id="KW-0812">Transmembrane</keyword>
<evidence type="ECO:0000313" key="12">
    <source>
        <dbReference type="EMBL" id="BAO30159.1"/>
    </source>
</evidence>
<dbReference type="STRING" id="1223802.SUTH_02371"/>
<feature type="domain" description="ABC transporter" evidence="10">
    <location>
        <begin position="339"/>
        <end position="574"/>
    </location>
</feature>
<feature type="domain" description="ABC transmembrane type-1" evidence="11">
    <location>
        <begin position="25"/>
        <end position="305"/>
    </location>
</feature>
<organism evidence="12 13">
    <name type="scientific">Sulfuritalea hydrogenivorans sk43H</name>
    <dbReference type="NCBI Taxonomy" id="1223802"/>
    <lineage>
        <taxon>Bacteria</taxon>
        <taxon>Pseudomonadati</taxon>
        <taxon>Pseudomonadota</taxon>
        <taxon>Betaproteobacteria</taxon>
        <taxon>Nitrosomonadales</taxon>
        <taxon>Sterolibacteriaceae</taxon>
        <taxon>Sulfuritalea</taxon>
    </lineage>
</organism>
<gene>
    <name evidence="12" type="ORF">SUTH_02371</name>
</gene>
<dbReference type="Gene3D" id="3.40.50.300">
    <property type="entry name" value="P-loop containing nucleotide triphosphate hydrolases"/>
    <property type="match status" value="1"/>
</dbReference>
<feature type="transmembrane region" description="Helical" evidence="9">
    <location>
        <begin position="56"/>
        <end position="76"/>
    </location>
</feature>
<name>W0SFW1_9PROT</name>
<dbReference type="InterPro" id="IPR039421">
    <property type="entry name" value="Type_1_exporter"/>
</dbReference>
<dbReference type="GO" id="GO:0005886">
    <property type="term" value="C:plasma membrane"/>
    <property type="evidence" value="ECO:0007669"/>
    <property type="project" value="UniProtKB-SubCell"/>
</dbReference>
<dbReference type="InterPro" id="IPR036640">
    <property type="entry name" value="ABC1_TM_sf"/>
</dbReference>
<dbReference type="GO" id="GO:0016887">
    <property type="term" value="F:ATP hydrolysis activity"/>
    <property type="evidence" value="ECO:0007669"/>
    <property type="project" value="InterPro"/>
</dbReference>
<dbReference type="OrthoDB" id="8554730at2"/>
<feature type="transmembrane region" description="Helical" evidence="9">
    <location>
        <begin position="162"/>
        <end position="179"/>
    </location>
</feature>